<reference evidence="3" key="1">
    <citation type="journal article" date="2013" name="PLoS Genet.">
        <title>The genome of Spraguea lophii and the basis of host-microsporidian interactions.</title>
        <authorList>
            <person name="Campbell S.E."/>
            <person name="Williams T.A."/>
            <person name="Yousuf A."/>
            <person name="Soanes D.M."/>
            <person name="Paszkiewicz K.H."/>
            <person name="Williams B.A.P."/>
        </authorList>
    </citation>
    <scope>NUCLEOTIDE SEQUENCE [LARGE SCALE GENOMIC DNA]</scope>
    <source>
        <strain evidence="3">42_110</strain>
    </source>
</reference>
<evidence type="ECO:0000313" key="2">
    <source>
        <dbReference type="EMBL" id="EPR78361.1"/>
    </source>
</evidence>
<accession>S7W6F3</accession>
<feature type="transmembrane region" description="Helical" evidence="1">
    <location>
        <begin position="208"/>
        <end position="234"/>
    </location>
</feature>
<feature type="transmembrane region" description="Helical" evidence="1">
    <location>
        <begin position="36"/>
        <end position="58"/>
    </location>
</feature>
<comment type="caution">
    <text evidence="2">The sequence shown here is derived from an EMBL/GenBank/DDBJ whole genome shotgun (WGS) entry which is preliminary data.</text>
</comment>
<dbReference type="EMBL" id="ATCN01000841">
    <property type="protein sequence ID" value="EPR78361.1"/>
    <property type="molecule type" value="Genomic_DNA"/>
</dbReference>
<sequence length="429" mass="49722">MYTYLYIFSFFKSFYPIRSFVTEYMVQSKKLKNSDIYNISMTYFFLLSMIIPIVYFLFSFLGNKIWLYVYVIVDELANIILLKLPKENIFYSNIYAGLCGISSSVVSSTHTIVYDIIPDKNTRNKMMGRYQTFRRFVQIFGTFLGQNLRIDSGSNITSLYITIIFGGVAVFFVYLLEPQKSSFTTPVLHYIFKIGIKKYFKEVYSVEIIFYSLMNIIASIIFVSFAVYSSSILIERKKNTNLNLRYFSNFLLIIFYPLKLFSFTIIKLFSLFSSKVSIKNEADPDIILFGYINGLCKLISILISYPIISTTFSPISLKIWNIVFVILIFLLTFMLNRYTSILSTYIIFILGFGCSSTLISLSHNGFNKVKRINDISSTNLFISTVIHVFITYLSKRMKSNAAQKLHYYLGVSMVLFIIGISLFTYELTI</sequence>
<feature type="transmembrane region" description="Helical" evidence="1">
    <location>
        <begin position="65"/>
        <end position="82"/>
    </location>
</feature>
<feature type="transmembrane region" description="Helical" evidence="1">
    <location>
        <begin position="94"/>
        <end position="117"/>
    </location>
</feature>
<dbReference type="InParanoid" id="S7W6F3"/>
<feature type="transmembrane region" description="Helical" evidence="1">
    <location>
        <begin position="156"/>
        <end position="176"/>
    </location>
</feature>
<dbReference type="VEuPathDB" id="MicrosporidiaDB:SLOPH_1826"/>
<feature type="transmembrane region" description="Helical" evidence="1">
    <location>
        <begin position="405"/>
        <end position="425"/>
    </location>
</feature>
<organism evidence="2 3">
    <name type="scientific">Spraguea lophii (strain 42_110)</name>
    <name type="common">Microsporidian parasite</name>
    <dbReference type="NCBI Taxonomy" id="1358809"/>
    <lineage>
        <taxon>Eukaryota</taxon>
        <taxon>Fungi</taxon>
        <taxon>Fungi incertae sedis</taxon>
        <taxon>Microsporidia</taxon>
        <taxon>Spragueidae</taxon>
        <taxon>Spraguea</taxon>
    </lineage>
</organism>
<name>S7W6F3_SPRLO</name>
<dbReference type="Gene3D" id="1.20.1250.20">
    <property type="entry name" value="MFS general substrate transporter like domains"/>
    <property type="match status" value="1"/>
</dbReference>
<evidence type="ECO:0000313" key="3">
    <source>
        <dbReference type="Proteomes" id="UP000014978"/>
    </source>
</evidence>
<feature type="transmembrane region" description="Helical" evidence="1">
    <location>
        <begin position="319"/>
        <end position="336"/>
    </location>
</feature>
<keyword evidence="1" id="KW-0472">Membrane</keyword>
<feature type="transmembrane region" description="Helical" evidence="1">
    <location>
        <begin position="342"/>
        <end position="363"/>
    </location>
</feature>
<protein>
    <submittedName>
        <fullName evidence="2">Uncharacterized protein</fullName>
    </submittedName>
</protein>
<dbReference type="HOGENOM" id="CLU_051363_0_0_1"/>
<evidence type="ECO:0000256" key="1">
    <source>
        <dbReference type="SAM" id="Phobius"/>
    </source>
</evidence>
<feature type="transmembrane region" description="Helical" evidence="1">
    <location>
        <begin position="246"/>
        <end position="266"/>
    </location>
</feature>
<keyword evidence="1" id="KW-0812">Transmembrane</keyword>
<dbReference type="AlphaFoldDB" id="S7W6F3"/>
<dbReference type="InterPro" id="IPR036259">
    <property type="entry name" value="MFS_trans_sf"/>
</dbReference>
<proteinExistence type="predicted"/>
<dbReference type="OrthoDB" id="2191737at2759"/>
<keyword evidence="1" id="KW-1133">Transmembrane helix</keyword>
<keyword evidence="3" id="KW-1185">Reference proteome</keyword>
<dbReference type="SUPFAM" id="SSF103473">
    <property type="entry name" value="MFS general substrate transporter"/>
    <property type="match status" value="1"/>
</dbReference>
<feature type="transmembrane region" description="Helical" evidence="1">
    <location>
        <begin position="286"/>
        <end position="307"/>
    </location>
</feature>
<gene>
    <name evidence="2" type="ORF">SLOPH_1826</name>
</gene>
<dbReference type="Proteomes" id="UP000014978">
    <property type="component" value="Unassembled WGS sequence"/>
</dbReference>